<dbReference type="InterPro" id="IPR016164">
    <property type="entry name" value="FAD-linked_Oxase-like_C"/>
</dbReference>
<comment type="similarity">
    <text evidence="2">Belongs to the FAD-binding oxidoreductase/transferase type 4 family.</text>
</comment>
<dbReference type="InterPro" id="IPR004113">
    <property type="entry name" value="FAD-bd_oxidored_4_C"/>
</dbReference>
<proteinExistence type="inferred from homology"/>
<dbReference type="Proteomes" id="UP000285060">
    <property type="component" value="Unassembled WGS sequence"/>
</dbReference>
<keyword evidence="4" id="KW-0274">FAD</keyword>
<dbReference type="GO" id="GO:0050660">
    <property type="term" value="F:flavin adenine dinucleotide binding"/>
    <property type="evidence" value="ECO:0007669"/>
    <property type="project" value="InterPro"/>
</dbReference>
<dbReference type="GO" id="GO:1903457">
    <property type="term" value="P:lactate catabolic process"/>
    <property type="evidence" value="ECO:0007669"/>
    <property type="project" value="TreeGrafter"/>
</dbReference>
<dbReference type="Gene3D" id="3.30.465.10">
    <property type="match status" value="1"/>
</dbReference>
<dbReference type="SUPFAM" id="SSF55103">
    <property type="entry name" value="FAD-linked oxidases, C-terminal domain"/>
    <property type="match status" value="1"/>
</dbReference>
<dbReference type="GO" id="GO:0008720">
    <property type="term" value="F:D-lactate dehydrogenase (NAD+) activity"/>
    <property type="evidence" value="ECO:0007669"/>
    <property type="project" value="TreeGrafter"/>
</dbReference>
<dbReference type="InterPro" id="IPR036318">
    <property type="entry name" value="FAD-bd_PCMH-like_sf"/>
</dbReference>
<dbReference type="PANTHER" id="PTHR11748">
    <property type="entry name" value="D-LACTATE DEHYDROGENASE"/>
    <property type="match status" value="1"/>
</dbReference>
<organism evidence="7 8">
    <name type="scientific">Aphanomyces invadans</name>
    <dbReference type="NCBI Taxonomy" id="157072"/>
    <lineage>
        <taxon>Eukaryota</taxon>
        <taxon>Sar</taxon>
        <taxon>Stramenopiles</taxon>
        <taxon>Oomycota</taxon>
        <taxon>Saprolegniomycetes</taxon>
        <taxon>Saprolegniales</taxon>
        <taxon>Verrucalvaceae</taxon>
        <taxon>Aphanomyces</taxon>
    </lineage>
</organism>
<reference evidence="7 8" key="1">
    <citation type="submission" date="2018-08" db="EMBL/GenBank/DDBJ databases">
        <title>Aphanomyces genome sequencing and annotation.</title>
        <authorList>
            <person name="Minardi D."/>
            <person name="Oidtmann B."/>
            <person name="Van Der Giezen M."/>
            <person name="Studholme D.J."/>
        </authorList>
    </citation>
    <scope>NUCLEOTIDE SEQUENCE [LARGE SCALE GENOMIC DNA]</scope>
    <source>
        <strain evidence="7 8">NJM0002</strain>
    </source>
</reference>
<gene>
    <name evidence="7" type="ORF">DYB32_001445</name>
</gene>
<sequence>MIWNPSCRARKSSAGYDLTRLLIGSEGTLGVVTEVELRLHGVPEIQRLAVCSFPSIQLAVDTCTAIMQMGIPVARMELMDEHTMAATNRYSKLDNAVLPSLVIELNGTADDVENQTALVDLSKCTRHA</sequence>
<name>A0A418B6E8_9STRA</name>
<keyword evidence="3" id="KW-0285">Flavoprotein</keyword>
<dbReference type="VEuPathDB" id="FungiDB:H310_00750"/>
<evidence type="ECO:0000259" key="6">
    <source>
        <dbReference type="Pfam" id="PF02913"/>
    </source>
</evidence>
<evidence type="ECO:0000256" key="5">
    <source>
        <dbReference type="ARBA" id="ARBA00023002"/>
    </source>
</evidence>
<dbReference type="InterPro" id="IPR016169">
    <property type="entry name" value="FAD-bd_PCMH_sub2"/>
</dbReference>
<evidence type="ECO:0000256" key="3">
    <source>
        <dbReference type="ARBA" id="ARBA00022630"/>
    </source>
</evidence>
<protein>
    <recommendedName>
        <fullName evidence="6">FAD-binding oxidoreductase/transferase type 4 C-terminal domain-containing protein</fullName>
    </recommendedName>
</protein>
<evidence type="ECO:0000256" key="1">
    <source>
        <dbReference type="ARBA" id="ARBA00001974"/>
    </source>
</evidence>
<evidence type="ECO:0000256" key="2">
    <source>
        <dbReference type="ARBA" id="ARBA00008000"/>
    </source>
</evidence>
<dbReference type="GO" id="GO:0004458">
    <property type="term" value="F:D-lactate dehydrogenase (cytochrome) activity"/>
    <property type="evidence" value="ECO:0007669"/>
    <property type="project" value="TreeGrafter"/>
</dbReference>
<keyword evidence="5" id="KW-0560">Oxidoreductase</keyword>
<comment type="cofactor">
    <cofactor evidence="1">
        <name>FAD</name>
        <dbReference type="ChEBI" id="CHEBI:57692"/>
    </cofactor>
</comment>
<dbReference type="GO" id="GO:0005739">
    <property type="term" value="C:mitochondrion"/>
    <property type="evidence" value="ECO:0007669"/>
    <property type="project" value="TreeGrafter"/>
</dbReference>
<comment type="caution">
    <text evidence="7">The sequence shown here is derived from an EMBL/GenBank/DDBJ whole genome shotgun (WGS) entry which is preliminary data.</text>
</comment>
<evidence type="ECO:0000313" key="8">
    <source>
        <dbReference type="Proteomes" id="UP000285060"/>
    </source>
</evidence>
<feature type="domain" description="FAD-binding oxidoreductase/transferase type 4 C-terminal" evidence="6">
    <location>
        <begin position="43"/>
        <end position="117"/>
    </location>
</feature>
<accession>A0A418B6E8</accession>
<keyword evidence="8" id="KW-1185">Reference proteome</keyword>
<dbReference type="AlphaFoldDB" id="A0A418B6E8"/>
<dbReference type="Pfam" id="PF02913">
    <property type="entry name" value="FAD-oxidase_C"/>
    <property type="match status" value="1"/>
</dbReference>
<dbReference type="SUPFAM" id="SSF56176">
    <property type="entry name" value="FAD-binding/transporter-associated domain-like"/>
    <property type="match status" value="1"/>
</dbReference>
<evidence type="ECO:0000313" key="7">
    <source>
        <dbReference type="EMBL" id="RHY33730.1"/>
    </source>
</evidence>
<dbReference type="PANTHER" id="PTHR11748:SF111">
    <property type="entry name" value="D-LACTATE DEHYDROGENASE, MITOCHONDRIAL-RELATED"/>
    <property type="match status" value="1"/>
</dbReference>
<dbReference type="EMBL" id="QUSY01000061">
    <property type="protein sequence ID" value="RHY33730.1"/>
    <property type="molecule type" value="Genomic_DNA"/>
</dbReference>
<evidence type="ECO:0000256" key="4">
    <source>
        <dbReference type="ARBA" id="ARBA00022827"/>
    </source>
</evidence>